<evidence type="ECO:0000313" key="2">
    <source>
        <dbReference type="EMBL" id="CAL4110578.1"/>
    </source>
</evidence>
<dbReference type="CDD" id="cd12087">
    <property type="entry name" value="TM_EGFR-like"/>
    <property type="match status" value="1"/>
</dbReference>
<comment type="caution">
    <text evidence="2">The sequence shown here is derived from an EMBL/GenBank/DDBJ whole genome shotgun (WGS) entry which is preliminary data.</text>
</comment>
<keyword evidence="3" id="KW-1185">Reference proteome</keyword>
<proteinExistence type="predicted"/>
<keyword evidence="1" id="KW-0472">Membrane</keyword>
<feature type="non-terminal residue" evidence="2">
    <location>
        <position position="1"/>
    </location>
</feature>
<evidence type="ECO:0000256" key="1">
    <source>
        <dbReference type="SAM" id="Phobius"/>
    </source>
</evidence>
<dbReference type="EMBL" id="CAXKWB010014417">
    <property type="protein sequence ID" value="CAL4110578.1"/>
    <property type="molecule type" value="Genomic_DNA"/>
</dbReference>
<keyword evidence="1" id="KW-1133">Transmembrane helix</keyword>
<sequence length="102" mass="10636">SNELNASSSEDNPIATVVFPGVLPGVNYTVKATPVSLQNVGFKGLNPVTTTIFPTESSSGAVVGGVLGALFIIALIMLIFLFIRKRKQSQKTLLGEANSTGN</sequence>
<feature type="transmembrane region" description="Helical" evidence="1">
    <location>
        <begin position="61"/>
        <end position="83"/>
    </location>
</feature>
<evidence type="ECO:0000313" key="3">
    <source>
        <dbReference type="Proteomes" id="UP001497623"/>
    </source>
</evidence>
<organism evidence="2 3">
    <name type="scientific">Meganyctiphanes norvegica</name>
    <name type="common">Northern krill</name>
    <name type="synonym">Thysanopoda norvegica</name>
    <dbReference type="NCBI Taxonomy" id="48144"/>
    <lineage>
        <taxon>Eukaryota</taxon>
        <taxon>Metazoa</taxon>
        <taxon>Ecdysozoa</taxon>
        <taxon>Arthropoda</taxon>
        <taxon>Crustacea</taxon>
        <taxon>Multicrustacea</taxon>
        <taxon>Malacostraca</taxon>
        <taxon>Eumalacostraca</taxon>
        <taxon>Eucarida</taxon>
        <taxon>Euphausiacea</taxon>
        <taxon>Euphausiidae</taxon>
        <taxon>Meganyctiphanes</taxon>
    </lineage>
</organism>
<keyword evidence="1" id="KW-0812">Transmembrane</keyword>
<dbReference type="AlphaFoldDB" id="A0AAV2R4J0"/>
<feature type="non-terminal residue" evidence="2">
    <location>
        <position position="102"/>
    </location>
</feature>
<name>A0AAV2R4J0_MEGNR</name>
<gene>
    <name evidence="2" type="ORF">MNOR_LOCUS19440</name>
</gene>
<reference evidence="2 3" key="1">
    <citation type="submission" date="2024-05" db="EMBL/GenBank/DDBJ databases">
        <authorList>
            <person name="Wallberg A."/>
        </authorList>
    </citation>
    <scope>NUCLEOTIDE SEQUENCE [LARGE SCALE GENOMIC DNA]</scope>
</reference>
<dbReference type="Proteomes" id="UP001497623">
    <property type="component" value="Unassembled WGS sequence"/>
</dbReference>
<accession>A0AAV2R4J0</accession>
<protein>
    <submittedName>
        <fullName evidence="2">Uncharacterized protein</fullName>
    </submittedName>
</protein>